<evidence type="ECO:0000256" key="1">
    <source>
        <dbReference type="ARBA" id="ARBA00007047"/>
    </source>
</evidence>
<evidence type="ECO:0000313" key="3">
    <source>
        <dbReference type="Proteomes" id="UP001500449"/>
    </source>
</evidence>
<organism evidence="2 3">
    <name type="scientific">Pseudonocardia ailaonensis</name>
    <dbReference type="NCBI Taxonomy" id="367279"/>
    <lineage>
        <taxon>Bacteria</taxon>
        <taxon>Bacillati</taxon>
        <taxon>Actinomycetota</taxon>
        <taxon>Actinomycetes</taxon>
        <taxon>Pseudonocardiales</taxon>
        <taxon>Pseudonocardiaceae</taxon>
        <taxon>Pseudonocardia</taxon>
    </lineage>
</organism>
<gene>
    <name evidence="2" type="ORF">GCM10009836_26000</name>
</gene>
<protein>
    <submittedName>
        <fullName evidence="2">CoA transferase</fullName>
    </submittedName>
</protein>
<dbReference type="SUPFAM" id="SSF100950">
    <property type="entry name" value="NagB/RpiA/CoA transferase-like"/>
    <property type="match status" value="1"/>
</dbReference>
<keyword evidence="3" id="KW-1185">Reference proteome</keyword>
<accession>A0ABN2MZJ4</accession>
<dbReference type="InterPro" id="IPR037171">
    <property type="entry name" value="NagB/RpiA_transferase-like"/>
</dbReference>
<reference evidence="2 3" key="1">
    <citation type="journal article" date="2019" name="Int. J. Syst. Evol. Microbiol.">
        <title>The Global Catalogue of Microorganisms (GCM) 10K type strain sequencing project: providing services to taxonomists for standard genome sequencing and annotation.</title>
        <authorList>
            <consortium name="The Broad Institute Genomics Platform"/>
            <consortium name="The Broad Institute Genome Sequencing Center for Infectious Disease"/>
            <person name="Wu L."/>
            <person name="Ma J."/>
        </authorList>
    </citation>
    <scope>NUCLEOTIDE SEQUENCE [LARGE SCALE GENOMIC DNA]</scope>
    <source>
        <strain evidence="2 3">JCM 16009</strain>
    </source>
</reference>
<dbReference type="InterPro" id="IPR004165">
    <property type="entry name" value="CoA_trans_fam_I"/>
</dbReference>
<keyword evidence="2" id="KW-0808">Transferase</keyword>
<proteinExistence type="inferred from homology"/>
<dbReference type="InterPro" id="IPR004163">
    <property type="entry name" value="CoA_transf_BS"/>
</dbReference>
<dbReference type="Pfam" id="PF01144">
    <property type="entry name" value="CoA_trans"/>
    <property type="match status" value="1"/>
</dbReference>
<dbReference type="PROSITE" id="PS01273">
    <property type="entry name" value="COA_TRANSF_1"/>
    <property type="match status" value="1"/>
</dbReference>
<dbReference type="Gene3D" id="3.40.1080.10">
    <property type="entry name" value="Glutaconate Coenzyme A-transferase"/>
    <property type="match status" value="1"/>
</dbReference>
<dbReference type="PANTHER" id="PTHR43293">
    <property type="entry name" value="ACETATE COA-TRANSFERASE YDIF"/>
    <property type="match status" value="1"/>
</dbReference>
<dbReference type="GO" id="GO:0016740">
    <property type="term" value="F:transferase activity"/>
    <property type="evidence" value="ECO:0007669"/>
    <property type="project" value="UniProtKB-KW"/>
</dbReference>
<dbReference type="EMBL" id="BAAAQK010000005">
    <property type="protein sequence ID" value="GAA1845262.1"/>
    <property type="molecule type" value="Genomic_DNA"/>
</dbReference>
<dbReference type="RefSeq" id="WP_344415896.1">
    <property type="nucleotide sequence ID" value="NZ_BAAAQK010000005.1"/>
</dbReference>
<sequence length="308" mass="33169">MATAARTGRPSRTVKLVALEDLAARVPDGCRIAFGGFPMFGKPMAAVRELVRRGSRELVVVGTSNGIEVDVLVAAGAVRRIETAYVGLEEFGLAPNYRRAAEAGAVEVVDYSEGVAFDRFRAGQEGLTFVPVAQLVGTDIAARNPEIVPFPCPLTGRPYHAVPAANVEVAVIHAPAADEFGNILYPQSRMLPQGLDLTMACAADVVLVTVERVVDSNFVLRNPQLTQIPAFRTTLVAHAPWGAHPTALPGFYEVDDEFMRDTYLPAATGADSFDGFLDDHVRGATHEAYLETVGAARLFHRERWAVIA</sequence>
<name>A0ABN2MZJ4_9PSEU</name>
<dbReference type="SMART" id="SM00882">
    <property type="entry name" value="CoA_trans"/>
    <property type="match status" value="1"/>
</dbReference>
<dbReference type="PANTHER" id="PTHR43293:SF3">
    <property type="entry name" value="CHOLESTEROL RING-CLEAVING HYDROLASE IPDB SUBUNIT"/>
    <property type="match status" value="1"/>
</dbReference>
<comment type="caution">
    <text evidence="2">The sequence shown here is derived from an EMBL/GenBank/DDBJ whole genome shotgun (WGS) entry which is preliminary data.</text>
</comment>
<dbReference type="Gene3D" id="3.30.30.40">
    <property type="match status" value="1"/>
</dbReference>
<comment type="similarity">
    <text evidence="1">Belongs to the 3-oxoacid CoA-transferase subunit B family.</text>
</comment>
<dbReference type="Proteomes" id="UP001500449">
    <property type="component" value="Unassembled WGS sequence"/>
</dbReference>
<evidence type="ECO:0000313" key="2">
    <source>
        <dbReference type="EMBL" id="GAA1845262.1"/>
    </source>
</evidence>